<evidence type="ECO:0000313" key="1">
    <source>
        <dbReference type="EMBL" id="RUS93456.1"/>
    </source>
</evidence>
<dbReference type="Proteomes" id="UP000271624">
    <property type="component" value="Unassembled WGS sequence"/>
</dbReference>
<dbReference type="RefSeq" id="WP_127087517.1">
    <property type="nucleotide sequence ID" value="NZ_RSCL01000058.1"/>
</dbReference>
<reference evidence="1" key="1">
    <citation type="submission" date="2018-12" db="EMBL/GenBank/DDBJ databases">
        <authorList>
            <person name="Will S."/>
            <person name="Neumann-Schaal M."/>
            <person name="Henke P."/>
        </authorList>
    </citation>
    <scope>NUCLEOTIDE SEQUENCE</scope>
    <source>
        <strain evidence="1">PCC 7102</strain>
    </source>
</reference>
<organism evidence="1 2">
    <name type="scientific">Dulcicalothrix desertica PCC 7102</name>
    <dbReference type="NCBI Taxonomy" id="232991"/>
    <lineage>
        <taxon>Bacteria</taxon>
        <taxon>Bacillati</taxon>
        <taxon>Cyanobacteriota</taxon>
        <taxon>Cyanophyceae</taxon>
        <taxon>Nostocales</taxon>
        <taxon>Calotrichaceae</taxon>
        <taxon>Dulcicalothrix</taxon>
    </lineage>
</organism>
<sequence length="74" mass="8610">MLKTISSDPKKIQLKDKVLILYPPYVAGFEGIVLSQEKLSNDRFSNRWLIHVNFNSFMLSLAPQDFILLKDNNR</sequence>
<keyword evidence="2" id="KW-1185">Reference proteome</keyword>
<gene>
    <name evidence="1" type="ORF">DSM106972_096050</name>
</gene>
<proteinExistence type="predicted"/>
<dbReference type="AlphaFoldDB" id="A0A433UHW4"/>
<accession>A0A433UHW4</accession>
<comment type="caution">
    <text evidence="1">The sequence shown here is derived from an EMBL/GenBank/DDBJ whole genome shotgun (WGS) entry which is preliminary data.</text>
</comment>
<reference evidence="1" key="2">
    <citation type="journal article" date="2019" name="Genome Biol. Evol.">
        <title>Day and night: Metabolic profiles and evolutionary relationships of six axenic non-marine cyanobacteria.</title>
        <authorList>
            <person name="Will S.E."/>
            <person name="Henke P."/>
            <person name="Boedeker C."/>
            <person name="Huang S."/>
            <person name="Brinkmann H."/>
            <person name="Rohde M."/>
            <person name="Jarek M."/>
            <person name="Friedl T."/>
            <person name="Seufert S."/>
            <person name="Schumacher M."/>
            <person name="Overmann J."/>
            <person name="Neumann-Schaal M."/>
            <person name="Petersen J."/>
        </authorList>
    </citation>
    <scope>NUCLEOTIDE SEQUENCE [LARGE SCALE GENOMIC DNA]</scope>
    <source>
        <strain evidence="1">PCC 7102</strain>
    </source>
</reference>
<protein>
    <submittedName>
        <fullName evidence="1">Uncharacterized protein</fullName>
    </submittedName>
</protein>
<evidence type="ECO:0000313" key="2">
    <source>
        <dbReference type="Proteomes" id="UP000271624"/>
    </source>
</evidence>
<name>A0A433UHW4_9CYAN</name>
<dbReference type="EMBL" id="RSCL01000058">
    <property type="protein sequence ID" value="RUS93456.1"/>
    <property type="molecule type" value="Genomic_DNA"/>
</dbReference>
<dbReference type="OrthoDB" id="517476at2"/>